<dbReference type="Pfam" id="PF10067">
    <property type="entry name" value="DUF2306"/>
    <property type="match status" value="1"/>
</dbReference>
<evidence type="ECO:0000256" key="1">
    <source>
        <dbReference type="SAM" id="Phobius"/>
    </source>
</evidence>
<feature type="transmembrane region" description="Helical" evidence="1">
    <location>
        <begin position="56"/>
        <end position="76"/>
    </location>
</feature>
<dbReference type="InterPro" id="IPR018750">
    <property type="entry name" value="DUF2306_membrane"/>
</dbReference>
<reference evidence="2" key="2">
    <citation type="submission" date="2020-09" db="EMBL/GenBank/DDBJ databases">
        <authorList>
            <person name="Sun Q."/>
            <person name="Zhou Y."/>
        </authorList>
    </citation>
    <scope>NUCLEOTIDE SEQUENCE</scope>
    <source>
        <strain evidence="2">CGMCC 1.16012</strain>
    </source>
</reference>
<keyword evidence="3" id="KW-1185">Reference proteome</keyword>
<protein>
    <recommendedName>
        <fullName evidence="4">DUF2306 domain-containing protein</fullName>
    </recommendedName>
</protein>
<dbReference type="RefSeq" id="WP_095595844.1">
    <property type="nucleotide sequence ID" value="NZ_BMKN01000001.1"/>
</dbReference>
<name>A0A917EJ00_9RHOB</name>
<reference evidence="2" key="1">
    <citation type="journal article" date="2014" name="Int. J. Syst. Evol. Microbiol.">
        <title>Complete genome sequence of Corynebacterium casei LMG S-19264T (=DSM 44701T), isolated from a smear-ripened cheese.</title>
        <authorList>
            <consortium name="US DOE Joint Genome Institute (JGI-PGF)"/>
            <person name="Walter F."/>
            <person name="Albersmeier A."/>
            <person name="Kalinowski J."/>
            <person name="Ruckert C."/>
        </authorList>
    </citation>
    <scope>NUCLEOTIDE SEQUENCE</scope>
    <source>
        <strain evidence="2">CGMCC 1.16012</strain>
    </source>
</reference>
<keyword evidence="1" id="KW-1133">Transmembrane helix</keyword>
<dbReference type="OrthoDB" id="8759010at2"/>
<feature type="transmembrane region" description="Helical" evidence="1">
    <location>
        <begin position="193"/>
        <end position="210"/>
    </location>
</feature>
<feature type="transmembrane region" description="Helical" evidence="1">
    <location>
        <begin position="121"/>
        <end position="140"/>
    </location>
</feature>
<evidence type="ECO:0000313" key="3">
    <source>
        <dbReference type="Proteomes" id="UP000606730"/>
    </source>
</evidence>
<feature type="transmembrane region" description="Helical" evidence="1">
    <location>
        <begin position="88"/>
        <end position="109"/>
    </location>
</feature>
<comment type="caution">
    <text evidence="2">The sequence shown here is derived from an EMBL/GenBank/DDBJ whole genome shotgun (WGS) entry which is preliminary data.</text>
</comment>
<keyword evidence="1" id="KW-0812">Transmembrane</keyword>
<accession>A0A917EJ00</accession>
<keyword evidence="1" id="KW-0472">Membrane</keyword>
<dbReference type="Proteomes" id="UP000606730">
    <property type="component" value="Unassembled WGS sequence"/>
</dbReference>
<organism evidence="2 3">
    <name type="scientific">Actibacterium pelagium</name>
    <dbReference type="NCBI Taxonomy" id="2029103"/>
    <lineage>
        <taxon>Bacteria</taxon>
        <taxon>Pseudomonadati</taxon>
        <taxon>Pseudomonadota</taxon>
        <taxon>Alphaproteobacteria</taxon>
        <taxon>Rhodobacterales</taxon>
        <taxon>Roseobacteraceae</taxon>
        <taxon>Actibacterium</taxon>
    </lineage>
</organism>
<evidence type="ECO:0000313" key="2">
    <source>
        <dbReference type="EMBL" id="GGE46977.1"/>
    </source>
</evidence>
<proteinExistence type="predicted"/>
<dbReference type="EMBL" id="BMKN01000001">
    <property type="protein sequence ID" value="GGE46977.1"/>
    <property type="molecule type" value="Genomic_DNA"/>
</dbReference>
<dbReference type="AlphaFoldDB" id="A0A917EJ00"/>
<sequence>MRQRDLLLTVSLSLLAVLVLPFVLRAFFFGYSGLSQDLSTETYLFTAGAPFSNGAIFIHMVSGALLTVLAPLQLLLGLRRLWPKVHRVAGYLIFGLAILTGFAGLTFIFLRGTIGGTIMDVGFALYGVCLLVCAFQTVRYARKGSFEIHRQWALRTFVLAVGSWLYRVHYTVWYILTGGVWSLPDFSGTFDRVQVFAFYLPYLLLLEVWFRTQRRRSALEC</sequence>
<evidence type="ECO:0008006" key="4">
    <source>
        <dbReference type="Google" id="ProtNLM"/>
    </source>
</evidence>
<gene>
    <name evidence="2" type="ORF">GCM10011517_13400</name>
</gene>
<feature type="transmembrane region" description="Helical" evidence="1">
    <location>
        <begin position="152"/>
        <end position="173"/>
    </location>
</feature>